<dbReference type="InterPro" id="IPR018170">
    <property type="entry name" value="Aldo/ket_reductase_CS"/>
</dbReference>
<dbReference type="InterPro" id="IPR036812">
    <property type="entry name" value="NAD(P)_OxRdtase_dom_sf"/>
</dbReference>
<organism evidence="8 9">
    <name type="scientific">Actinomyces radicidentis</name>
    <dbReference type="NCBI Taxonomy" id="111015"/>
    <lineage>
        <taxon>Bacteria</taxon>
        <taxon>Bacillati</taxon>
        <taxon>Actinomycetota</taxon>
        <taxon>Actinomycetes</taxon>
        <taxon>Actinomycetales</taxon>
        <taxon>Actinomycetaceae</taxon>
        <taxon>Actinomyces</taxon>
    </lineage>
</organism>
<evidence type="ECO:0000256" key="4">
    <source>
        <dbReference type="PIRSR" id="PIRSR000097-1"/>
    </source>
</evidence>
<feature type="domain" description="NADP-dependent oxidoreductase" evidence="7">
    <location>
        <begin position="20"/>
        <end position="291"/>
    </location>
</feature>
<protein>
    <submittedName>
        <fullName evidence="8">Oxidoreductase</fullName>
    </submittedName>
</protein>
<keyword evidence="3" id="KW-0560">Oxidoreductase</keyword>
<proteinExistence type="inferred from homology"/>
<dbReference type="Pfam" id="PF00248">
    <property type="entry name" value="Aldo_ket_red"/>
    <property type="match status" value="1"/>
</dbReference>
<evidence type="ECO:0000256" key="3">
    <source>
        <dbReference type="ARBA" id="ARBA00023002"/>
    </source>
</evidence>
<dbReference type="InterPro" id="IPR020471">
    <property type="entry name" value="AKR"/>
</dbReference>
<dbReference type="Proteomes" id="UP000065220">
    <property type="component" value="Chromosome"/>
</dbReference>
<dbReference type="OrthoDB" id="9804790at2"/>
<name>A0A0X8JFA7_ACTRD</name>
<dbReference type="PROSITE" id="PS00062">
    <property type="entry name" value="ALDOKETO_REDUCTASE_2"/>
    <property type="match status" value="1"/>
</dbReference>
<dbReference type="PIRSF" id="PIRSF000097">
    <property type="entry name" value="AKR"/>
    <property type="match status" value="1"/>
</dbReference>
<dbReference type="PROSITE" id="PS00798">
    <property type="entry name" value="ALDOKETO_REDUCTASE_1"/>
    <property type="match status" value="1"/>
</dbReference>
<dbReference type="PRINTS" id="PR00069">
    <property type="entry name" value="ALDKETRDTASE"/>
</dbReference>
<dbReference type="CDD" id="cd19071">
    <property type="entry name" value="AKR_AKR1-5-like"/>
    <property type="match status" value="1"/>
</dbReference>
<comment type="similarity">
    <text evidence="1">Belongs to the aldo/keto reductase family.</text>
</comment>
<dbReference type="PANTHER" id="PTHR43827:SF3">
    <property type="entry name" value="NADP-DEPENDENT OXIDOREDUCTASE DOMAIN-CONTAINING PROTEIN"/>
    <property type="match status" value="1"/>
</dbReference>
<dbReference type="RefSeq" id="WP_067942175.1">
    <property type="nucleotide sequence ID" value="NZ_CP014228.1"/>
</dbReference>
<keyword evidence="9" id="KW-1185">Reference proteome</keyword>
<gene>
    <name evidence="8" type="ORF">AXF14_07630</name>
</gene>
<dbReference type="GO" id="GO:0016616">
    <property type="term" value="F:oxidoreductase activity, acting on the CH-OH group of donors, NAD or NADP as acceptor"/>
    <property type="evidence" value="ECO:0007669"/>
    <property type="project" value="UniProtKB-ARBA"/>
</dbReference>
<feature type="site" description="Lowers pKa of active site Tyr" evidence="6">
    <location>
        <position position="83"/>
    </location>
</feature>
<dbReference type="PROSITE" id="PS00063">
    <property type="entry name" value="ALDOKETO_REDUCTASE_3"/>
    <property type="match status" value="1"/>
</dbReference>
<feature type="active site" description="Proton donor" evidence="4">
    <location>
        <position position="54"/>
    </location>
</feature>
<evidence type="ECO:0000256" key="2">
    <source>
        <dbReference type="ARBA" id="ARBA00022857"/>
    </source>
</evidence>
<feature type="binding site" evidence="5">
    <location>
        <position position="133"/>
    </location>
    <ligand>
        <name>substrate</name>
    </ligand>
</feature>
<dbReference type="PANTHER" id="PTHR43827">
    <property type="entry name" value="2,5-DIKETO-D-GLUCONIC ACID REDUCTASE"/>
    <property type="match status" value="1"/>
</dbReference>
<keyword evidence="2" id="KW-0521">NADP</keyword>
<dbReference type="KEGG" id="ard:AXF14_07630"/>
<accession>A0A0X8JFA7</accession>
<evidence type="ECO:0000256" key="1">
    <source>
        <dbReference type="ARBA" id="ARBA00007905"/>
    </source>
</evidence>
<evidence type="ECO:0000256" key="5">
    <source>
        <dbReference type="PIRSR" id="PIRSR000097-2"/>
    </source>
</evidence>
<dbReference type="EMBL" id="CP014228">
    <property type="protein sequence ID" value="AMD87477.1"/>
    <property type="molecule type" value="Genomic_DNA"/>
</dbReference>
<dbReference type="InterPro" id="IPR023210">
    <property type="entry name" value="NADP_OxRdtase_dom"/>
</dbReference>
<evidence type="ECO:0000259" key="7">
    <source>
        <dbReference type="Pfam" id="PF00248"/>
    </source>
</evidence>
<evidence type="ECO:0000256" key="6">
    <source>
        <dbReference type="PIRSR" id="PIRSR000097-3"/>
    </source>
</evidence>
<evidence type="ECO:0000313" key="9">
    <source>
        <dbReference type="Proteomes" id="UP000065220"/>
    </source>
</evidence>
<dbReference type="AlphaFoldDB" id="A0A0X8JFA7"/>
<sequence>MITSIADNVRLSNGNEIPGVGYGTWQITDASQATEGVKAAIRDGYRHIDTAAAYGNEEAVGKGIAEALEENGLTRKDLFVTTKLWKKDFLDAVLEDAETSTEDLPGLKEAAVAAFETSLAQLDLDYVDLYLIHWPANAKHYDNWREINSTLWSALEEVYREGKARAIGVSNFLEHHLQALIEDGDVPPMVNQIEYHLGFAQRAAADYATANGLVVEAWSPLGSGKVLDNEVLGQVAESLGRTPAQVALRWLVQKDIVVLPKSVTPERIASNAELFDFELDAAQMATLDAIEIEGDYPDPDTIDL</sequence>
<dbReference type="FunFam" id="3.20.20.100:FF:000015">
    <property type="entry name" value="Oxidoreductase, aldo/keto reductase family"/>
    <property type="match status" value="1"/>
</dbReference>
<evidence type="ECO:0000313" key="8">
    <source>
        <dbReference type="EMBL" id="AMD87477.1"/>
    </source>
</evidence>
<dbReference type="Gene3D" id="3.20.20.100">
    <property type="entry name" value="NADP-dependent oxidoreductase domain"/>
    <property type="match status" value="1"/>
</dbReference>
<dbReference type="SUPFAM" id="SSF51430">
    <property type="entry name" value="NAD(P)-linked oxidoreductase"/>
    <property type="match status" value="1"/>
</dbReference>
<reference evidence="9" key="1">
    <citation type="submission" date="2016-02" db="EMBL/GenBank/DDBJ databases">
        <authorList>
            <person name="Holder M.E."/>
            <person name="Ajami N.J."/>
            <person name="Petrosino J.F."/>
        </authorList>
    </citation>
    <scope>NUCLEOTIDE SEQUENCE [LARGE SCALE GENOMIC DNA]</scope>
    <source>
        <strain evidence="9">CCUG 36733</strain>
    </source>
</reference>